<dbReference type="EMBL" id="SDBZ01000045">
    <property type="protein sequence ID" value="TCW89517.1"/>
    <property type="molecule type" value="Genomic_DNA"/>
</dbReference>
<name>A0A483ZJS8_KLEPN</name>
<dbReference type="EMBL" id="SDCD01000047">
    <property type="protein sequence ID" value="TCX19951.1"/>
    <property type="molecule type" value="Genomic_DNA"/>
</dbReference>
<dbReference type="RefSeq" id="WP_100097660.1">
    <property type="nucleotide sequence ID" value="NZ_BIJU01000028.1"/>
</dbReference>
<comment type="caution">
    <text evidence="5">The sequence shown here is derived from an EMBL/GenBank/DDBJ whole genome shotgun (WGS) entry which is preliminary data.</text>
</comment>
<sequence length="150" mass="17084">MPNISSEESTVIEDMFSWCPNDLSVIKKALLDVKNREGLYQEVVKHKGNLYSLKSDISEATGLNLKVSGELGRELWFVVKQNSDRERMLKNGIVYGIWIHEGSLCKYPEHEKLNGRQFPIKKGVKMGVFKRILPAQLIGCKCMIKPVLSF</sequence>
<dbReference type="EMBL" id="SDDR01000015">
    <property type="protein sequence ID" value="TCZ31301.1"/>
    <property type="molecule type" value="Genomic_DNA"/>
</dbReference>
<dbReference type="EMBL" id="SDDL01000039">
    <property type="protein sequence ID" value="TCY86016.1"/>
    <property type="molecule type" value="Genomic_DNA"/>
</dbReference>
<reference evidence="5" key="1">
    <citation type="submission" date="2019-01" db="EMBL/GenBank/DDBJ databases">
        <authorList>
            <person name="Lista F."/>
            <person name="Anselmo A."/>
        </authorList>
    </citation>
    <scope>NUCLEOTIDE SEQUENCE</scope>
    <source>
        <strain evidence="3">10R</strain>
        <strain evidence="2">19S</strain>
        <strain evidence="1">23S</strain>
        <strain evidence="5">2R</strain>
        <strain evidence="4">4R</strain>
    </source>
</reference>
<evidence type="ECO:0000313" key="2">
    <source>
        <dbReference type="EMBL" id="TCX19951.1"/>
    </source>
</evidence>
<protein>
    <submittedName>
        <fullName evidence="5">Uncharacterized protein</fullName>
    </submittedName>
</protein>
<evidence type="ECO:0000313" key="1">
    <source>
        <dbReference type="EMBL" id="TCW89517.1"/>
    </source>
</evidence>
<evidence type="ECO:0000313" key="4">
    <source>
        <dbReference type="EMBL" id="TCZ31301.1"/>
    </source>
</evidence>
<proteinExistence type="predicted"/>
<dbReference type="AlphaFoldDB" id="A0A483ZJS8"/>
<dbReference type="EMBL" id="SDDT01000043">
    <property type="protein sequence ID" value="TCZ43472.1"/>
    <property type="molecule type" value="Genomic_DNA"/>
</dbReference>
<gene>
    <name evidence="2" type="ORF">ETE94_21385</name>
    <name evidence="1" type="ORF">ETF12_24085</name>
    <name evidence="5" type="ORF">ETH60_21230</name>
    <name evidence="4" type="ORF">ETH89_14080</name>
    <name evidence="3" type="ORF">ETH94_18780</name>
</gene>
<evidence type="ECO:0000313" key="3">
    <source>
        <dbReference type="EMBL" id="TCY86016.1"/>
    </source>
</evidence>
<evidence type="ECO:0000313" key="5">
    <source>
        <dbReference type="EMBL" id="TCZ43472.1"/>
    </source>
</evidence>
<accession>A0A483ZJS8</accession>
<organism evidence="5">
    <name type="scientific">Klebsiella pneumoniae</name>
    <dbReference type="NCBI Taxonomy" id="573"/>
    <lineage>
        <taxon>Bacteria</taxon>
        <taxon>Pseudomonadati</taxon>
        <taxon>Pseudomonadota</taxon>
        <taxon>Gammaproteobacteria</taxon>
        <taxon>Enterobacterales</taxon>
        <taxon>Enterobacteriaceae</taxon>
        <taxon>Klebsiella/Raoultella group</taxon>
        <taxon>Klebsiella</taxon>
        <taxon>Klebsiella pneumoniae complex</taxon>
    </lineage>
</organism>